<feature type="transmembrane region" description="Helical" evidence="1">
    <location>
        <begin position="80"/>
        <end position="98"/>
    </location>
</feature>
<accession>A0A7X5V732</accession>
<keyword evidence="1" id="KW-0472">Membrane</keyword>
<feature type="transmembrane region" description="Helical" evidence="1">
    <location>
        <begin position="38"/>
        <end position="60"/>
    </location>
</feature>
<proteinExistence type="predicted"/>
<evidence type="ECO:0000313" key="3">
    <source>
        <dbReference type="Proteomes" id="UP000555407"/>
    </source>
</evidence>
<dbReference type="AlphaFoldDB" id="A0A7X5V732"/>
<evidence type="ECO:0000256" key="1">
    <source>
        <dbReference type="SAM" id="Phobius"/>
    </source>
</evidence>
<evidence type="ECO:0000313" key="2">
    <source>
        <dbReference type="EMBL" id="NIK55841.1"/>
    </source>
</evidence>
<keyword evidence="1" id="KW-1133">Transmembrane helix</keyword>
<dbReference type="RefSeq" id="WP_167204807.1">
    <property type="nucleotide sequence ID" value="NZ_JAASRO010000001.1"/>
</dbReference>
<reference evidence="2 3" key="1">
    <citation type="submission" date="2020-03" db="EMBL/GenBank/DDBJ databases">
        <title>Sequencing the genomes of 1000 actinobacteria strains.</title>
        <authorList>
            <person name="Klenk H.-P."/>
        </authorList>
    </citation>
    <scope>NUCLEOTIDE SEQUENCE [LARGE SCALE GENOMIC DNA]</scope>
    <source>
        <strain evidence="2 3">DSM 45490</strain>
    </source>
</reference>
<keyword evidence="3" id="KW-1185">Reference proteome</keyword>
<gene>
    <name evidence="2" type="ORF">BJY22_001558</name>
</gene>
<feature type="transmembrane region" description="Helical" evidence="1">
    <location>
        <begin position="105"/>
        <end position="123"/>
    </location>
</feature>
<dbReference type="EMBL" id="JAASRO010000001">
    <property type="protein sequence ID" value="NIK55841.1"/>
    <property type="molecule type" value="Genomic_DNA"/>
</dbReference>
<name>A0A7X5V732_9ACTN</name>
<organism evidence="2 3">
    <name type="scientific">Kribbella shirazensis</name>
    <dbReference type="NCBI Taxonomy" id="1105143"/>
    <lineage>
        <taxon>Bacteria</taxon>
        <taxon>Bacillati</taxon>
        <taxon>Actinomycetota</taxon>
        <taxon>Actinomycetes</taxon>
        <taxon>Propionibacteriales</taxon>
        <taxon>Kribbellaceae</taxon>
        <taxon>Kribbella</taxon>
    </lineage>
</organism>
<dbReference type="Proteomes" id="UP000555407">
    <property type="component" value="Unassembled WGS sequence"/>
</dbReference>
<keyword evidence="1" id="KW-0812">Transmembrane</keyword>
<comment type="caution">
    <text evidence="2">The sequence shown here is derived from an EMBL/GenBank/DDBJ whole genome shotgun (WGS) entry which is preliminary data.</text>
</comment>
<sequence>MTGQRGDGPVDGGPGPYGGMFGAVPESYRDQTAAPKQVTVAAVISAGLGAMCLLLAGLALTSAGGQISEVLTGSRDNTSVAVTAALVCAAVYVVPAIFLRKRHLWARYVLIAVAAMGIAGGVLTLPASLLGLAVHVTLLTLMLQRPTRLWFQHR</sequence>
<protein>
    <submittedName>
        <fullName evidence="2">Drug/metabolite transporter (DMT)-like permease</fullName>
    </submittedName>
</protein>